<feature type="region of interest" description="Disordered" evidence="1">
    <location>
        <begin position="22"/>
        <end position="112"/>
    </location>
</feature>
<gene>
    <name evidence="2" type="ORF">P691DRAFT_811720</name>
</gene>
<keyword evidence="3" id="KW-1185">Reference proteome</keyword>
<name>A0A9P5XNQ9_9AGAR</name>
<proteinExistence type="predicted"/>
<organism evidence="2 3">
    <name type="scientific">Macrolepiota fuliginosa MF-IS2</name>
    <dbReference type="NCBI Taxonomy" id="1400762"/>
    <lineage>
        <taxon>Eukaryota</taxon>
        <taxon>Fungi</taxon>
        <taxon>Dikarya</taxon>
        <taxon>Basidiomycota</taxon>
        <taxon>Agaricomycotina</taxon>
        <taxon>Agaricomycetes</taxon>
        <taxon>Agaricomycetidae</taxon>
        <taxon>Agaricales</taxon>
        <taxon>Agaricineae</taxon>
        <taxon>Agaricaceae</taxon>
        <taxon>Macrolepiota</taxon>
    </lineage>
</organism>
<dbReference type="OrthoDB" id="3266879at2759"/>
<dbReference type="Proteomes" id="UP000807342">
    <property type="component" value="Unassembled WGS sequence"/>
</dbReference>
<feature type="compositionally biased region" description="Basic and acidic residues" evidence="1">
    <location>
        <begin position="52"/>
        <end position="109"/>
    </location>
</feature>
<accession>A0A9P5XNQ9</accession>
<protein>
    <submittedName>
        <fullName evidence="2">Uncharacterized protein</fullName>
    </submittedName>
</protein>
<dbReference type="AlphaFoldDB" id="A0A9P5XNQ9"/>
<evidence type="ECO:0000313" key="2">
    <source>
        <dbReference type="EMBL" id="KAF9453944.1"/>
    </source>
</evidence>
<sequence>MIYTALGLVAAGGAYYYFQKTPKEKGDLKQKARAREEEMRQEARESAATAKSRLEEAKDTTKRRFDEVRSDVGQKAEEIATRGRNTIEDTKERTGIVARDTESTHRASDSTENLYDEARDVVEHRVHDFKDLDKAGDDVKQGWFNWTNWGRSKIAEGEDKLKRDQEDVEQKLDKEKQYVSRRVAEGAEDVRVRAEKHV</sequence>
<dbReference type="EMBL" id="MU151057">
    <property type="protein sequence ID" value="KAF9453944.1"/>
    <property type="molecule type" value="Genomic_DNA"/>
</dbReference>
<feature type="compositionally biased region" description="Basic and acidic residues" evidence="1">
    <location>
        <begin position="22"/>
        <end position="45"/>
    </location>
</feature>
<reference evidence="2" key="1">
    <citation type="submission" date="2020-11" db="EMBL/GenBank/DDBJ databases">
        <authorList>
            <consortium name="DOE Joint Genome Institute"/>
            <person name="Ahrendt S."/>
            <person name="Riley R."/>
            <person name="Andreopoulos W."/>
            <person name="Labutti K."/>
            <person name="Pangilinan J."/>
            <person name="Ruiz-Duenas F.J."/>
            <person name="Barrasa J.M."/>
            <person name="Sanchez-Garcia M."/>
            <person name="Camarero S."/>
            <person name="Miyauchi S."/>
            <person name="Serrano A."/>
            <person name="Linde D."/>
            <person name="Babiker R."/>
            <person name="Drula E."/>
            <person name="Ayuso-Fernandez I."/>
            <person name="Pacheco R."/>
            <person name="Padilla G."/>
            <person name="Ferreira P."/>
            <person name="Barriuso J."/>
            <person name="Kellner H."/>
            <person name="Castanera R."/>
            <person name="Alfaro M."/>
            <person name="Ramirez L."/>
            <person name="Pisabarro A.G."/>
            <person name="Kuo A."/>
            <person name="Tritt A."/>
            <person name="Lipzen A."/>
            <person name="He G."/>
            <person name="Yan M."/>
            <person name="Ng V."/>
            <person name="Cullen D."/>
            <person name="Martin F."/>
            <person name="Rosso M.-N."/>
            <person name="Henrissat B."/>
            <person name="Hibbett D."/>
            <person name="Martinez A.T."/>
            <person name="Grigoriev I.V."/>
        </authorList>
    </citation>
    <scope>NUCLEOTIDE SEQUENCE</scope>
    <source>
        <strain evidence="2">MF-IS2</strain>
    </source>
</reference>
<evidence type="ECO:0000256" key="1">
    <source>
        <dbReference type="SAM" id="MobiDB-lite"/>
    </source>
</evidence>
<evidence type="ECO:0000313" key="3">
    <source>
        <dbReference type="Proteomes" id="UP000807342"/>
    </source>
</evidence>
<comment type="caution">
    <text evidence="2">The sequence shown here is derived from an EMBL/GenBank/DDBJ whole genome shotgun (WGS) entry which is preliminary data.</text>
</comment>